<name>A0A9P6CC61_9AGAR</name>
<evidence type="ECO:0000256" key="1">
    <source>
        <dbReference type="SAM" id="MobiDB-lite"/>
    </source>
</evidence>
<feature type="compositionally biased region" description="Pro residues" evidence="1">
    <location>
        <begin position="867"/>
        <end position="876"/>
    </location>
</feature>
<keyword evidence="4" id="KW-1185">Reference proteome</keyword>
<accession>A0A9P6CC61</accession>
<gene>
    <name evidence="3" type="ORF">BDZ94DRAFT_940354</name>
</gene>
<feature type="region of interest" description="Disordered" evidence="1">
    <location>
        <begin position="826"/>
        <end position="886"/>
    </location>
</feature>
<reference evidence="3" key="1">
    <citation type="submission" date="2020-11" db="EMBL/GenBank/DDBJ databases">
        <authorList>
            <consortium name="DOE Joint Genome Institute"/>
            <person name="Ahrendt S."/>
            <person name="Riley R."/>
            <person name="Andreopoulos W."/>
            <person name="Labutti K."/>
            <person name="Pangilinan J."/>
            <person name="Ruiz-Duenas F.J."/>
            <person name="Barrasa J.M."/>
            <person name="Sanchez-Garcia M."/>
            <person name="Camarero S."/>
            <person name="Miyauchi S."/>
            <person name="Serrano A."/>
            <person name="Linde D."/>
            <person name="Babiker R."/>
            <person name="Drula E."/>
            <person name="Ayuso-Fernandez I."/>
            <person name="Pacheco R."/>
            <person name="Padilla G."/>
            <person name="Ferreira P."/>
            <person name="Barriuso J."/>
            <person name="Kellner H."/>
            <person name="Castanera R."/>
            <person name="Alfaro M."/>
            <person name="Ramirez L."/>
            <person name="Pisabarro A.G."/>
            <person name="Kuo A."/>
            <person name="Tritt A."/>
            <person name="Lipzen A."/>
            <person name="He G."/>
            <person name="Yan M."/>
            <person name="Ng V."/>
            <person name="Cullen D."/>
            <person name="Martin F."/>
            <person name="Rosso M.-N."/>
            <person name="Henrissat B."/>
            <person name="Hibbett D."/>
            <person name="Martinez A.T."/>
            <person name="Grigoriev I.V."/>
        </authorList>
    </citation>
    <scope>NUCLEOTIDE SEQUENCE</scope>
    <source>
        <strain evidence="3">CBS 247.69</strain>
    </source>
</reference>
<dbReference type="PANTHER" id="PTHR38248:SF2">
    <property type="entry name" value="FUNK1 11"/>
    <property type="match status" value="1"/>
</dbReference>
<sequence>MVKNDILDENLYLAETEDLLTRLFPVDASIIDRVYRKLVDDGAYDIGTKKWSGLRKTAKKESSYYQPFVKTAESIRKANTSPNEVKLSCTWIDRHSKAPKSCDQYASIIRPDILCILEMKKEEQEKLDALTKSMEDEEDRGGKVKGVDTKEAEAKKSKQQKEMAAWWLRVNVPIEIKPVEGKSTLEHVNQLLGYMRQVFREQADRCFVPGLLLFCTGLQIWFCDRSGALGTRTMIDIHEDPKSFIRVILGCSLLPPERLGWDPTMKLCRQPVNPHCPESVHSYDPSVRLSDYHNSLYESNWIIEMPSKTDPMKREEYITVRALSIVRAECMSGRATIVWAVIKVDDMKTKDPPHHIYILKQCWRPTAGSSEGDFFPEESQTRDIHLGRMHSYEDVRHDGNVINTQNFVRQGLDHFLSGDDAYTNHKRTAEALETAERKEAYLDLVFTGDGPRVVASTRDSNPTWRTFARILSEDYGWLFKEFRDLLELLDALEHVMTTHEFLYFRGILHRDISSGNALICPTFTDGVMTTEGRLIDLDYAKRTNRFVSPVLFHAKHKDDTPSKDPEILDVVRRAFQRHFEAELTDDVVDVLDCSVGGVKAFADVILNYNPSLRGSTITGYDIGLLEESQKLPDFSTRVAQNRQRSATLPYASSEILSRTPMFSMAKRTVVVHNAVHDLEAFFWVLVSICITRGGPGGRRREELKPGTPSTPETQKLFLVVDCFFYTESISRLVDNKRTLFLQDGFEEYVLPHVHPYFERLKPLLVRWWKILQIAYQFPHFETIHDWFLGALRDSISALKQDPPEVHPASADVDAFRREDLRSLQYFPNQRSASRESQDTTWDTSPSRDMLSHTLHNYRSGEMEQMPPQDPQTPTPEPKTKRQKMNM</sequence>
<evidence type="ECO:0000259" key="2">
    <source>
        <dbReference type="Pfam" id="PF17667"/>
    </source>
</evidence>
<dbReference type="OrthoDB" id="312874at2759"/>
<dbReference type="EMBL" id="MU150301">
    <property type="protein sequence ID" value="KAF9460282.1"/>
    <property type="molecule type" value="Genomic_DNA"/>
</dbReference>
<dbReference type="InterPro" id="IPR040976">
    <property type="entry name" value="Pkinase_fungal"/>
</dbReference>
<organism evidence="3 4">
    <name type="scientific">Collybia nuda</name>
    <dbReference type="NCBI Taxonomy" id="64659"/>
    <lineage>
        <taxon>Eukaryota</taxon>
        <taxon>Fungi</taxon>
        <taxon>Dikarya</taxon>
        <taxon>Basidiomycota</taxon>
        <taxon>Agaricomycotina</taxon>
        <taxon>Agaricomycetes</taxon>
        <taxon>Agaricomycetidae</taxon>
        <taxon>Agaricales</taxon>
        <taxon>Tricholomatineae</taxon>
        <taxon>Clitocybaceae</taxon>
        <taxon>Collybia</taxon>
    </lineage>
</organism>
<feature type="domain" description="Fungal-type protein kinase" evidence="2">
    <location>
        <begin position="155"/>
        <end position="544"/>
    </location>
</feature>
<dbReference type="InterPro" id="IPR011009">
    <property type="entry name" value="Kinase-like_dom_sf"/>
</dbReference>
<dbReference type="Proteomes" id="UP000807353">
    <property type="component" value="Unassembled WGS sequence"/>
</dbReference>
<dbReference type="SUPFAM" id="SSF56112">
    <property type="entry name" value="Protein kinase-like (PK-like)"/>
    <property type="match status" value="1"/>
</dbReference>
<dbReference type="Pfam" id="PF17667">
    <property type="entry name" value="Pkinase_fungal"/>
    <property type="match status" value="1"/>
</dbReference>
<feature type="region of interest" description="Disordered" evidence="1">
    <location>
        <begin position="131"/>
        <end position="155"/>
    </location>
</feature>
<protein>
    <recommendedName>
        <fullName evidence="2">Fungal-type protein kinase domain-containing protein</fullName>
    </recommendedName>
</protein>
<dbReference type="AlphaFoldDB" id="A0A9P6CC61"/>
<comment type="caution">
    <text evidence="3">The sequence shown here is derived from an EMBL/GenBank/DDBJ whole genome shotgun (WGS) entry which is preliminary data.</text>
</comment>
<proteinExistence type="predicted"/>
<evidence type="ECO:0000313" key="3">
    <source>
        <dbReference type="EMBL" id="KAF9460282.1"/>
    </source>
</evidence>
<dbReference type="PANTHER" id="PTHR38248">
    <property type="entry name" value="FUNK1 6"/>
    <property type="match status" value="1"/>
</dbReference>
<feature type="compositionally biased region" description="Basic and acidic residues" evidence="1">
    <location>
        <begin position="140"/>
        <end position="155"/>
    </location>
</feature>
<evidence type="ECO:0000313" key="4">
    <source>
        <dbReference type="Proteomes" id="UP000807353"/>
    </source>
</evidence>